<gene>
    <name evidence="3" type="ORF">A4R43_35530</name>
</gene>
<feature type="region of interest" description="Disordered" evidence="1">
    <location>
        <begin position="1"/>
        <end position="31"/>
    </location>
</feature>
<dbReference type="SMART" id="SM00880">
    <property type="entry name" value="CHAD"/>
    <property type="match status" value="1"/>
</dbReference>
<dbReference type="PANTHER" id="PTHR39339:SF1">
    <property type="entry name" value="CHAD DOMAIN-CONTAINING PROTEIN"/>
    <property type="match status" value="1"/>
</dbReference>
<dbReference type="KEGG" id="aab:A4R43_35530"/>
<dbReference type="Pfam" id="PF05235">
    <property type="entry name" value="CHAD"/>
    <property type="match status" value="1"/>
</dbReference>
<sequence length="324" mass="35524">MTTPPRPQVRTAADLGLPPQSPKAGPDDPPVAHVRAKLDRQLRAVLEHEPGTRAGTDPEHLHQLRVAIRRMRSVLKLSGGPLGPTAEEARAELGWLGNALGEVRDFDVLIEHLREVVAEFETTDQLAARQLVARFVAQRGQAKRRLTRVLNSSRYATTLTMTAQLARPAEVEVEVESSEVDVPERREVDLVSALKKPYRKLAKAVAALPENPPDDDLHALRIHGKRLRYAGELAKPAAPDKTAKRAIKVLVKAAERLQTVLGDHQDAVVAAERVRAMAADVDPAVAFIAGRIVEREHLRCAVARSVWPDVVAEIDEAAAVLLKR</sequence>
<dbReference type="Proteomes" id="UP000250434">
    <property type="component" value="Chromosome"/>
</dbReference>
<dbReference type="EMBL" id="CP015163">
    <property type="protein sequence ID" value="AXB49059.1"/>
    <property type="molecule type" value="Genomic_DNA"/>
</dbReference>
<protein>
    <submittedName>
        <fullName evidence="3">Metal-chelation protein CHAD</fullName>
    </submittedName>
</protein>
<dbReference type="RefSeq" id="WP_113698114.1">
    <property type="nucleotide sequence ID" value="NZ_CP015163.1"/>
</dbReference>
<dbReference type="InterPro" id="IPR038186">
    <property type="entry name" value="CHAD_dom_sf"/>
</dbReference>
<evidence type="ECO:0000256" key="1">
    <source>
        <dbReference type="SAM" id="MobiDB-lite"/>
    </source>
</evidence>
<evidence type="ECO:0000313" key="3">
    <source>
        <dbReference type="EMBL" id="AXB49059.1"/>
    </source>
</evidence>
<accession>A0A344LLY5</accession>
<dbReference type="PANTHER" id="PTHR39339">
    <property type="entry name" value="SLR1444 PROTEIN"/>
    <property type="match status" value="1"/>
</dbReference>
<organism evidence="3 4">
    <name type="scientific">Amycolatopsis albispora</name>
    <dbReference type="NCBI Taxonomy" id="1804986"/>
    <lineage>
        <taxon>Bacteria</taxon>
        <taxon>Bacillati</taxon>
        <taxon>Actinomycetota</taxon>
        <taxon>Actinomycetes</taxon>
        <taxon>Pseudonocardiales</taxon>
        <taxon>Pseudonocardiaceae</taxon>
        <taxon>Amycolatopsis</taxon>
    </lineage>
</organism>
<keyword evidence="4" id="KW-1185">Reference proteome</keyword>
<dbReference type="OrthoDB" id="9777271at2"/>
<name>A0A344LLY5_9PSEU</name>
<dbReference type="InterPro" id="IPR007899">
    <property type="entry name" value="CHAD_dom"/>
</dbReference>
<dbReference type="AlphaFoldDB" id="A0A344LLY5"/>
<reference evidence="3 4" key="1">
    <citation type="submission" date="2016-04" db="EMBL/GenBank/DDBJ databases">
        <title>Complete genome sequence and analysis of deep-sea sediment isolate, Amycolatopsis sp. WP1.</title>
        <authorList>
            <person name="Wang H."/>
            <person name="Chen S."/>
            <person name="Wu Q."/>
        </authorList>
    </citation>
    <scope>NUCLEOTIDE SEQUENCE [LARGE SCALE GENOMIC DNA]</scope>
    <source>
        <strain evidence="3 4">WP1</strain>
    </source>
</reference>
<proteinExistence type="predicted"/>
<feature type="domain" description="CHAD" evidence="2">
    <location>
        <begin position="27"/>
        <end position="316"/>
    </location>
</feature>
<evidence type="ECO:0000313" key="4">
    <source>
        <dbReference type="Proteomes" id="UP000250434"/>
    </source>
</evidence>
<dbReference type="PROSITE" id="PS51708">
    <property type="entry name" value="CHAD"/>
    <property type="match status" value="1"/>
</dbReference>
<dbReference type="Gene3D" id="1.40.20.10">
    <property type="entry name" value="CHAD domain"/>
    <property type="match status" value="1"/>
</dbReference>
<evidence type="ECO:0000259" key="2">
    <source>
        <dbReference type="PROSITE" id="PS51708"/>
    </source>
</evidence>